<dbReference type="PANTHER" id="PTHR48071">
    <property type="entry name" value="SRCR DOMAIN-CONTAINING PROTEIN"/>
    <property type="match status" value="1"/>
</dbReference>
<sequence length="312" mass="33928">MALRLMSNLAVMVTLAFLRELCVGNPISGPEWAEVLRIGTRVARGPDWKWGDQDGSPPGEGNIVAELNSNGWVEVRWDAGNRNSYRMGAEGKYDLKLIEDAAVRLVNGTDELSGHVEINHDGTWGTVCDVGWDMGDANIVCRQLGSFLEAVEIKTGSFYGESDRSIVMSRVKCKGTESRLADCPFVCTSNHPCDSAKLAGVVCRPKLNTVRLVERSNPVSGRVEIYRDDAWGTICDNDWDIDDVQVVCRQLGFPGAVEAKSGAYFGRGDGPVHMEGLACDGSEERLADCPSHCWEEPTCGHGQDAGAVCQDD</sequence>
<feature type="disulfide bond" evidence="6">
    <location>
        <begin position="248"/>
        <end position="309"/>
    </location>
</feature>
<feature type="disulfide bond" evidence="6">
    <location>
        <begin position="173"/>
        <end position="183"/>
    </location>
</feature>
<dbReference type="FunFam" id="3.10.250.10:FF:000007">
    <property type="entry name" value="Soluble scavenger receptor cysteine-rich domain-containing protein SSC5D"/>
    <property type="match status" value="2"/>
</dbReference>
<dbReference type="PRINTS" id="PR00258">
    <property type="entry name" value="SPERACTRCPTR"/>
</dbReference>
<dbReference type="GO" id="GO:0046872">
    <property type="term" value="F:metal ion binding"/>
    <property type="evidence" value="ECO:0007669"/>
    <property type="project" value="InterPro"/>
</dbReference>
<dbReference type="Pfam" id="PF06701">
    <property type="entry name" value="MIB_HERC2"/>
    <property type="match status" value="1"/>
</dbReference>
<dbReference type="RefSeq" id="XP_022088513.1">
    <property type="nucleotide sequence ID" value="XM_022232821.1"/>
</dbReference>
<dbReference type="GO" id="GO:0004842">
    <property type="term" value="F:ubiquitin-protein transferase activity"/>
    <property type="evidence" value="ECO:0007669"/>
    <property type="project" value="InterPro"/>
</dbReference>
<dbReference type="GO" id="GO:0016020">
    <property type="term" value="C:membrane"/>
    <property type="evidence" value="ECO:0007669"/>
    <property type="project" value="InterPro"/>
</dbReference>
<evidence type="ECO:0000259" key="9">
    <source>
        <dbReference type="PROSITE" id="PS51416"/>
    </source>
</evidence>
<feature type="signal peptide" evidence="7">
    <location>
        <begin position="1"/>
        <end position="24"/>
    </location>
</feature>
<dbReference type="Gene3D" id="3.10.250.10">
    <property type="entry name" value="SRCR-like domain"/>
    <property type="match status" value="2"/>
</dbReference>
<proteinExistence type="predicted"/>
<keyword evidence="1 7" id="KW-0732">Signal</keyword>
<feature type="disulfide bond" evidence="6">
    <location>
        <begin position="279"/>
        <end position="289"/>
    </location>
</feature>
<evidence type="ECO:0000259" key="8">
    <source>
        <dbReference type="PROSITE" id="PS50287"/>
    </source>
</evidence>
<dbReference type="PROSITE" id="PS51416">
    <property type="entry name" value="MIB_HERC2"/>
    <property type="match status" value="1"/>
</dbReference>
<evidence type="ECO:0000256" key="6">
    <source>
        <dbReference type="PROSITE-ProRule" id="PRU00196"/>
    </source>
</evidence>
<dbReference type="Proteomes" id="UP000694845">
    <property type="component" value="Unplaced"/>
</dbReference>
<dbReference type="PANTHER" id="PTHR48071:SF18">
    <property type="entry name" value="DELETED IN MALIGNANT BRAIN TUMORS 1 PROTEIN-RELATED"/>
    <property type="match status" value="1"/>
</dbReference>
<keyword evidence="3 6" id="KW-1015">Disulfide bond</keyword>
<dbReference type="SUPFAM" id="SSF159034">
    <property type="entry name" value="Mib/herc2 domain-like"/>
    <property type="match status" value="1"/>
</dbReference>
<comment type="caution">
    <text evidence="6">Lacks conserved residue(s) required for the propagation of feature annotation.</text>
</comment>
<evidence type="ECO:0000256" key="4">
    <source>
        <dbReference type="ARBA" id="ARBA00023170"/>
    </source>
</evidence>
<evidence type="ECO:0000256" key="3">
    <source>
        <dbReference type="ARBA" id="ARBA00023157"/>
    </source>
</evidence>
<dbReference type="FunFam" id="2.30.30.40:FF:000074">
    <property type="entry name" value="E3 ubiquitin-protein ligase HERC2 isoform X1"/>
    <property type="match status" value="1"/>
</dbReference>
<dbReference type="KEGG" id="aplc:110978108"/>
<dbReference type="InterPro" id="IPR037252">
    <property type="entry name" value="Mib_Herc2_sf"/>
</dbReference>
<evidence type="ECO:0000313" key="10">
    <source>
        <dbReference type="Proteomes" id="UP000694845"/>
    </source>
</evidence>
<name>A0A8B7Y5P4_ACAPL</name>
<organism evidence="10 11">
    <name type="scientific">Acanthaster planci</name>
    <name type="common">Crown-of-thorns starfish</name>
    <dbReference type="NCBI Taxonomy" id="133434"/>
    <lineage>
        <taxon>Eukaryota</taxon>
        <taxon>Metazoa</taxon>
        <taxon>Echinodermata</taxon>
        <taxon>Eleutherozoa</taxon>
        <taxon>Asterozoa</taxon>
        <taxon>Asteroidea</taxon>
        <taxon>Valvatacea</taxon>
        <taxon>Valvatida</taxon>
        <taxon>Acanthasteridae</taxon>
        <taxon>Acanthaster</taxon>
    </lineage>
</organism>
<dbReference type="Pfam" id="PF00530">
    <property type="entry name" value="SRCR"/>
    <property type="match status" value="2"/>
</dbReference>
<feature type="domain" description="SRCR" evidence="8">
    <location>
        <begin position="103"/>
        <end position="204"/>
    </location>
</feature>
<dbReference type="AlphaFoldDB" id="A0A8B7Y5P4"/>
<dbReference type="SMART" id="SM00202">
    <property type="entry name" value="SR"/>
    <property type="match status" value="2"/>
</dbReference>
<keyword evidence="10" id="KW-1185">Reference proteome</keyword>
<protein>
    <submittedName>
        <fullName evidence="11">Deleted in malignant brain tumors 1 protein-like</fullName>
    </submittedName>
</protein>
<dbReference type="GO" id="GO:0016567">
    <property type="term" value="P:protein ubiquitination"/>
    <property type="evidence" value="ECO:0007669"/>
    <property type="project" value="InterPro"/>
</dbReference>
<keyword evidence="2" id="KW-0677">Repeat</keyword>
<dbReference type="SUPFAM" id="SSF56487">
    <property type="entry name" value="SRCR-like"/>
    <property type="match status" value="2"/>
</dbReference>
<dbReference type="OrthoDB" id="2122982at2759"/>
<dbReference type="Gene3D" id="2.30.30.40">
    <property type="entry name" value="SH3 Domains"/>
    <property type="match status" value="1"/>
</dbReference>
<keyword evidence="4" id="KW-0675">Receptor</keyword>
<dbReference type="InterPro" id="IPR001190">
    <property type="entry name" value="SRCR"/>
</dbReference>
<feature type="chain" id="PRO_5034743008" evidence="7">
    <location>
        <begin position="25"/>
        <end position="312"/>
    </location>
</feature>
<dbReference type="PROSITE" id="PS50287">
    <property type="entry name" value="SRCR_2"/>
    <property type="match status" value="2"/>
</dbReference>
<gene>
    <name evidence="11" type="primary">LOC110978108</name>
</gene>
<dbReference type="PROSITE" id="PS00420">
    <property type="entry name" value="SRCR_1"/>
    <property type="match status" value="2"/>
</dbReference>
<dbReference type="OMA" id="MRIEREF"/>
<evidence type="ECO:0000256" key="5">
    <source>
        <dbReference type="ARBA" id="ARBA00023180"/>
    </source>
</evidence>
<feature type="domain" description="SRCR" evidence="8">
    <location>
        <begin position="210"/>
        <end position="310"/>
    </location>
</feature>
<evidence type="ECO:0000256" key="1">
    <source>
        <dbReference type="ARBA" id="ARBA00022729"/>
    </source>
</evidence>
<accession>A0A8B7Y5P4</accession>
<evidence type="ECO:0000256" key="2">
    <source>
        <dbReference type="ARBA" id="ARBA00022737"/>
    </source>
</evidence>
<evidence type="ECO:0000313" key="11">
    <source>
        <dbReference type="RefSeq" id="XP_022088513.1"/>
    </source>
</evidence>
<keyword evidence="5" id="KW-0325">Glycoprotein</keyword>
<feature type="domain" description="MIB/HERC2" evidence="9">
    <location>
        <begin position="28"/>
        <end position="101"/>
    </location>
</feature>
<reference evidence="11" key="1">
    <citation type="submission" date="2025-08" db="UniProtKB">
        <authorList>
            <consortium name="RefSeq"/>
        </authorList>
    </citation>
    <scope>IDENTIFICATION</scope>
</reference>
<dbReference type="InterPro" id="IPR036772">
    <property type="entry name" value="SRCR-like_dom_sf"/>
</dbReference>
<feature type="disulfide bond" evidence="6">
    <location>
        <begin position="235"/>
        <end position="299"/>
    </location>
</feature>
<evidence type="ECO:0000256" key="7">
    <source>
        <dbReference type="SAM" id="SignalP"/>
    </source>
</evidence>
<dbReference type="InterPro" id="IPR010606">
    <property type="entry name" value="Mib_Herc2"/>
</dbReference>
<dbReference type="GeneID" id="110978108"/>